<gene>
    <name evidence="3" type="ORF">EIZ48_19625</name>
</gene>
<accession>A0ABW9YLN9</accession>
<feature type="transmembrane region" description="Helical" evidence="1">
    <location>
        <begin position="411"/>
        <end position="427"/>
    </location>
</feature>
<evidence type="ECO:0000256" key="1">
    <source>
        <dbReference type="SAM" id="Phobius"/>
    </source>
</evidence>
<proteinExistence type="predicted"/>
<comment type="caution">
    <text evidence="3">The sequence shown here is derived from an EMBL/GenBank/DDBJ whole genome shotgun (WGS) entry which is preliminary data.</text>
</comment>
<dbReference type="Pfam" id="PF09994">
    <property type="entry name" value="T6SS_Tle1-like_cat"/>
    <property type="match status" value="1"/>
</dbReference>
<evidence type="ECO:0000313" key="4">
    <source>
        <dbReference type="Proteomes" id="UP000738517"/>
    </source>
</evidence>
<keyword evidence="4" id="KW-1185">Reference proteome</keyword>
<dbReference type="PANTHER" id="PTHR33840">
    <property type="match status" value="1"/>
</dbReference>
<dbReference type="Proteomes" id="UP000738517">
    <property type="component" value="Unassembled WGS sequence"/>
</dbReference>
<organism evidence="3 4">
    <name type="scientific">Photobacterium alginatilyticum</name>
    <dbReference type="NCBI Taxonomy" id="1775171"/>
    <lineage>
        <taxon>Bacteria</taxon>
        <taxon>Pseudomonadati</taxon>
        <taxon>Pseudomonadota</taxon>
        <taxon>Gammaproteobacteria</taxon>
        <taxon>Vibrionales</taxon>
        <taxon>Vibrionaceae</taxon>
        <taxon>Photobacterium</taxon>
    </lineage>
</organism>
<dbReference type="EMBL" id="RSEJ01000023">
    <property type="protein sequence ID" value="NBI54729.1"/>
    <property type="molecule type" value="Genomic_DNA"/>
</dbReference>
<protein>
    <submittedName>
        <fullName evidence="3">DUF2235 domain-containing protein</fullName>
    </submittedName>
</protein>
<feature type="transmembrane region" description="Helical" evidence="1">
    <location>
        <begin position="372"/>
        <end position="391"/>
    </location>
</feature>
<reference evidence="3 4" key="1">
    <citation type="journal article" date="2017" name="Int. J. Syst. Evol. Microbiol.">
        <title>Photobacterium alginatilyticum sp. nov., a marine bacterium isolated from bottom seawater.</title>
        <authorList>
            <person name="Wang X."/>
            <person name="Wang Y."/>
            <person name="Yang X."/>
            <person name="Sun H."/>
            <person name="Li B."/>
            <person name="Zhang X.H."/>
        </authorList>
    </citation>
    <scope>NUCLEOTIDE SEQUENCE [LARGE SCALE GENOMIC DNA]</scope>
    <source>
        <strain evidence="3 4">P03D4</strain>
    </source>
</reference>
<name>A0ABW9YLN9_9GAMM</name>
<keyword evidence="1" id="KW-0812">Transmembrane</keyword>
<evidence type="ECO:0000313" key="3">
    <source>
        <dbReference type="EMBL" id="NBI54729.1"/>
    </source>
</evidence>
<feature type="domain" description="T6SS Phospholipase effector Tle1-like catalytic" evidence="2">
    <location>
        <begin position="5"/>
        <end position="260"/>
    </location>
</feature>
<evidence type="ECO:0000259" key="2">
    <source>
        <dbReference type="Pfam" id="PF09994"/>
    </source>
</evidence>
<dbReference type="PANTHER" id="PTHR33840:SF1">
    <property type="entry name" value="TLE1 PHOSPHOLIPASE DOMAIN-CONTAINING PROTEIN"/>
    <property type="match status" value="1"/>
</dbReference>
<keyword evidence="1" id="KW-1133">Transmembrane helix</keyword>
<keyword evidence="1" id="KW-0472">Membrane</keyword>
<dbReference type="InterPro" id="IPR018712">
    <property type="entry name" value="Tle1-like_cat"/>
</dbReference>
<sequence>MNVAKNIILLSDGTGNSAAKLHKTNVWRTYKAIDINSEEVAKTQIALYDDGVGTSSFKPLKLLGGAIGWGLKQNVIDLYSFLSRNYEAGDDIYCFGFSRGAFTVRILVGLVANQGLAQGNNDVELKQDAKDKYESYLSDWKKRTGQDTQSGNNTPIPIKFVGVWDTVDAYGAPVDEIKDFINRFYPLYIPDRQLSQSVEKAVHALAIDDERKTFHPLLWDESNEDGNRIEQVWFSGVHSNVGGGYPDDDLSYVPLVWMLEKAQQHGLRLKNGILGQYRDKANSHGTMYDSRAGLKSLYRYAPRNIDELMNTGKVNIKLAKIHDSVVERIEKNYISYSPICMPSEYQLVEKPNDIVMHTKSEEVLELVNKKKVINWSAQVTLSIIAIIILFLTETDTGSLLSVFTGAFNQQPFLMGLFTVIFVIHYKINKGLKDKITVHAEDAMRQNRP</sequence>